<feature type="signal peptide" evidence="6">
    <location>
        <begin position="1"/>
        <end position="23"/>
    </location>
</feature>
<evidence type="ECO:0000256" key="5">
    <source>
        <dbReference type="SAM" id="Phobius"/>
    </source>
</evidence>
<feature type="transmembrane region" description="Helical" evidence="5">
    <location>
        <begin position="63"/>
        <end position="83"/>
    </location>
</feature>
<dbReference type="Gene3D" id="1.20.140.150">
    <property type="match status" value="1"/>
</dbReference>
<evidence type="ECO:0000256" key="1">
    <source>
        <dbReference type="ARBA" id="ARBA00004141"/>
    </source>
</evidence>
<dbReference type="Proteomes" id="UP000594262">
    <property type="component" value="Unplaced"/>
</dbReference>
<feature type="chain" id="PRO_5029493378" evidence="6">
    <location>
        <begin position="24"/>
        <end position="154"/>
    </location>
</feature>
<dbReference type="InterPro" id="IPR004031">
    <property type="entry name" value="PMP22/EMP/MP20/Claudin"/>
</dbReference>
<sequence>MECKTLILLVFAAGTFVLLGASAGGDDWFINATVRNGLWRYCVKVLDVCVTRDWDDISTKLHAIRAFAVLSVLFAGFGALVSLVRLFKDMDGKSVSALFLGAGICMLIAVSIYTDDSRKLVEFLDSASYGWSFIFGWIGTIFSFLVSALAVCLK</sequence>
<dbReference type="PANTHER" id="PTHR10671">
    <property type="entry name" value="EPITHELIAL MEMBRANE PROTEIN-RELATED"/>
    <property type="match status" value="1"/>
</dbReference>
<dbReference type="AlphaFoldDB" id="A0A7M5XAN7"/>
<feature type="transmembrane region" description="Helical" evidence="5">
    <location>
        <begin position="134"/>
        <end position="153"/>
    </location>
</feature>
<evidence type="ECO:0000313" key="7">
    <source>
        <dbReference type="EnsemblMetazoa" id="CLYHEMP020122.1"/>
    </source>
</evidence>
<organism evidence="7 8">
    <name type="scientific">Clytia hemisphaerica</name>
    <dbReference type="NCBI Taxonomy" id="252671"/>
    <lineage>
        <taxon>Eukaryota</taxon>
        <taxon>Metazoa</taxon>
        <taxon>Cnidaria</taxon>
        <taxon>Hydrozoa</taxon>
        <taxon>Hydroidolina</taxon>
        <taxon>Leptothecata</taxon>
        <taxon>Obeliida</taxon>
        <taxon>Clytiidae</taxon>
        <taxon>Clytia</taxon>
    </lineage>
</organism>
<evidence type="ECO:0000313" key="8">
    <source>
        <dbReference type="Proteomes" id="UP000594262"/>
    </source>
</evidence>
<keyword evidence="6" id="KW-0732">Signal</keyword>
<comment type="subcellular location">
    <subcellularLocation>
        <location evidence="1">Membrane</location>
        <topology evidence="1">Multi-pass membrane protein</topology>
    </subcellularLocation>
</comment>
<accession>A0A7M5XAN7</accession>
<name>A0A7M5XAN7_9CNID</name>
<dbReference type="GO" id="GO:0005886">
    <property type="term" value="C:plasma membrane"/>
    <property type="evidence" value="ECO:0007669"/>
    <property type="project" value="TreeGrafter"/>
</dbReference>
<keyword evidence="8" id="KW-1185">Reference proteome</keyword>
<dbReference type="EnsemblMetazoa" id="CLYHEMT020122.1">
    <property type="protein sequence ID" value="CLYHEMP020122.1"/>
    <property type="gene ID" value="CLYHEMG020122"/>
</dbReference>
<proteinExistence type="predicted"/>
<keyword evidence="2 5" id="KW-0812">Transmembrane</keyword>
<dbReference type="PANTHER" id="PTHR10671:SF108">
    <property type="entry name" value="CLAUDIN FAMILY PROTEIN-RELATED"/>
    <property type="match status" value="1"/>
</dbReference>
<reference evidence="7" key="1">
    <citation type="submission" date="2021-01" db="UniProtKB">
        <authorList>
            <consortium name="EnsemblMetazoa"/>
        </authorList>
    </citation>
    <scope>IDENTIFICATION</scope>
</reference>
<dbReference type="InterPro" id="IPR050579">
    <property type="entry name" value="PMP-22/EMP/MP20-like"/>
</dbReference>
<keyword evidence="4 5" id="KW-0472">Membrane</keyword>
<keyword evidence="3 5" id="KW-1133">Transmembrane helix</keyword>
<evidence type="ECO:0000256" key="6">
    <source>
        <dbReference type="SAM" id="SignalP"/>
    </source>
</evidence>
<protein>
    <submittedName>
        <fullName evidence="7">Uncharacterized protein</fullName>
    </submittedName>
</protein>
<evidence type="ECO:0000256" key="4">
    <source>
        <dbReference type="ARBA" id="ARBA00023136"/>
    </source>
</evidence>
<dbReference type="Pfam" id="PF00822">
    <property type="entry name" value="PMP22_Claudin"/>
    <property type="match status" value="1"/>
</dbReference>
<evidence type="ECO:0000256" key="3">
    <source>
        <dbReference type="ARBA" id="ARBA00022989"/>
    </source>
</evidence>
<feature type="transmembrane region" description="Helical" evidence="5">
    <location>
        <begin position="95"/>
        <end position="114"/>
    </location>
</feature>
<evidence type="ECO:0000256" key="2">
    <source>
        <dbReference type="ARBA" id="ARBA00022692"/>
    </source>
</evidence>
<dbReference type="OrthoDB" id="9939098at2759"/>